<dbReference type="GO" id="GO:0000731">
    <property type="term" value="P:DNA synthesis involved in DNA repair"/>
    <property type="evidence" value="ECO:0007669"/>
    <property type="project" value="InterPro"/>
</dbReference>
<evidence type="ECO:0000313" key="3">
    <source>
        <dbReference type="Proteomes" id="UP001286456"/>
    </source>
</evidence>
<feature type="region of interest" description="Disordered" evidence="1">
    <location>
        <begin position="1"/>
        <end position="75"/>
    </location>
</feature>
<dbReference type="PANTHER" id="PTHR14303">
    <property type="entry name" value="DNA POLYMERASE DELTA SUBUNIT 4"/>
    <property type="match status" value="1"/>
</dbReference>
<dbReference type="EMBL" id="JAUEPO010000005">
    <property type="protein sequence ID" value="KAK3320608.1"/>
    <property type="molecule type" value="Genomic_DNA"/>
</dbReference>
<protein>
    <submittedName>
        <fullName evidence="2">DNA polymerase delta, subunit 4-domain-containing protein</fullName>
    </submittedName>
</protein>
<dbReference type="Proteomes" id="UP001286456">
    <property type="component" value="Unassembled WGS sequence"/>
</dbReference>
<reference evidence="2" key="1">
    <citation type="journal article" date="2023" name="Mol. Phylogenet. Evol.">
        <title>Genome-scale phylogeny and comparative genomics of the fungal order Sordariales.</title>
        <authorList>
            <person name="Hensen N."/>
            <person name="Bonometti L."/>
            <person name="Westerberg I."/>
            <person name="Brannstrom I.O."/>
            <person name="Guillou S."/>
            <person name="Cros-Aarteil S."/>
            <person name="Calhoun S."/>
            <person name="Haridas S."/>
            <person name="Kuo A."/>
            <person name="Mondo S."/>
            <person name="Pangilinan J."/>
            <person name="Riley R."/>
            <person name="LaButti K."/>
            <person name="Andreopoulos B."/>
            <person name="Lipzen A."/>
            <person name="Chen C."/>
            <person name="Yan M."/>
            <person name="Daum C."/>
            <person name="Ng V."/>
            <person name="Clum A."/>
            <person name="Steindorff A."/>
            <person name="Ohm R.A."/>
            <person name="Martin F."/>
            <person name="Silar P."/>
            <person name="Natvig D.O."/>
            <person name="Lalanne C."/>
            <person name="Gautier V."/>
            <person name="Ament-Velasquez S.L."/>
            <person name="Kruys A."/>
            <person name="Hutchinson M.I."/>
            <person name="Powell A.J."/>
            <person name="Barry K."/>
            <person name="Miller A.N."/>
            <person name="Grigoriev I.V."/>
            <person name="Debuchy R."/>
            <person name="Gladieux P."/>
            <person name="Hiltunen Thoren M."/>
            <person name="Johannesson H."/>
        </authorList>
    </citation>
    <scope>NUCLEOTIDE SEQUENCE</scope>
    <source>
        <strain evidence="2">SMH4131-1</strain>
    </source>
</reference>
<evidence type="ECO:0000256" key="1">
    <source>
        <dbReference type="SAM" id="MobiDB-lite"/>
    </source>
</evidence>
<dbReference type="GO" id="GO:0003887">
    <property type="term" value="F:DNA-directed DNA polymerase activity"/>
    <property type="evidence" value="ECO:0007669"/>
    <property type="project" value="TreeGrafter"/>
</dbReference>
<accession>A0AAE0I8K9</accession>
<organism evidence="2 3">
    <name type="scientific">Cercophora scortea</name>
    <dbReference type="NCBI Taxonomy" id="314031"/>
    <lineage>
        <taxon>Eukaryota</taxon>
        <taxon>Fungi</taxon>
        <taxon>Dikarya</taxon>
        <taxon>Ascomycota</taxon>
        <taxon>Pezizomycotina</taxon>
        <taxon>Sordariomycetes</taxon>
        <taxon>Sordariomycetidae</taxon>
        <taxon>Sordariales</taxon>
        <taxon>Lasiosphaeriaceae</taxon>
        <taxon>Cercophora</taxon>
    </lineage>
</organism>
<reference evidence="2" key="2">
    <citation type="submission" date="2023-06" db="EMBL/GenBank/DDBJ databases">
        <authorList>
            <consortium name="Lawrence Berkeley National Laboratory"/>
            <person name="Haridas S."/>
            <person name="Hensen N."/>
            <person name="Bonometti L."/>
            <person name="Westerberg I."/>
            <person name="Brannstrom I.O."/>
            <person name="Guillou S."/>
            <person name="Cros-Aarteil S."/>
            <person name="Calhoun S."/>
            <person name="Kuo A."/>
            <person name="Mondo S."/>
            <person name="Pangilinan J."/>
            <person name="Riley R."/>
            <person name="Labutti K."/>
            <person name="Andreopoulos B."/>
            <person name="Lipzen A."/>
            <person name="Chen C."/>
            <person name="Yanf M."/>
            <person name="Daum C."/>
            <person name="Ng V."/>
            <person name="Clum A."/>
            <person name="Steindorff A."/>
            <person name="Ohm R."/>
            <person name="Martin F."/>
            <person name="Silar P."/>
            <person name="Natvig D."/>
            <person name="Lalanne C."/>
            <person name="Gautier V."/>
            <person name="Ament-Velasquez S.L."/>
            <person name="Kruys A."/>
            <person name="Hutchinson M.I."/>
            <person name="Powell A.J."/>
            <person name="Barry K."/>
            <person name="Miller A.N."/>
            <person name="Grigoriev I.V."/>
            <person name="Debuchy R."/>
            <person name="Gladieux P."/>
            <person name="Thoren M.H."/>
            <person name="Johannesson H."/>
        </authorList>
    </citation>
    <scope>NUCLEOTIDE SEQUENCE</scope>
    <source>
        <strain evidence="2">SMH4131-1</strain>
    </source>
</reference>
<evidence type="ECO:0000313" key="2">
    <source>
        <dbReference type="EMBL" id="KAK3320608.1"/>
    </source>
</evidence>
<dbReference type="AlphaFoldDB" id="A0AAE0I8K9"/>
<keyword evidence="3" id="KW-1185">Reference proteome</keyword>
<proteinExistence type="predicted"/>
<sequence>MPTTRKSSRLSSSPKQSTLSFNHRVTKAAPKSAKDSLAKASSSLSKEYHPEPEAEPEQQLPKTEDISQPASPEEVFVAEPEEAVVVVEKSEIERKAEKVSDKAIERYWSKIETARSARAVHRKHAEGLSTGEKVLRYFDVSSQYGPCIGITRRKRWQRAEKLGLNPPIEVLAVLVKEEARGEVATERAHMDVLMNSTAAGDT</sequence>
<feature type="compositionally biased region" description="Low complexity" evidence="1">
    <location>
        <begin position="1"/>
        <end position="20"/>
    </location>
</feature>
<dbReference type="Pfam" id="PF04081">
    <property type="entry name" value="DNA_pol_delta_4"/>
    <property type="match status" value="1"/>
</dbReference>
<name>A0AAE0I8K9_9PEZI</name>
<dbReference type="InterPro" id="IPR007218">
    <property type="entry name" value="DNA_pol_delta_4"/>
</dbReference>
<dbReference type="GO" id="GO:0043625">
    <property type="term" value="C:delta DNA polymerase complex"/>
    <property type="evidence" value="ECO:0007669"/>
    <property type="project" value="TreeGrafter"/>
</dbReference>
<dbReference type="GO" id="GO:0006261">
    <property type="term" value="P:DNA-templated DNA replication"/>
    <property type="evidence" value="ECO:0007669"/>
    <property type="project" value="TreeGrafter"/>
</dbReference>
<comment type="caution">
    <text evidence="2">The sequence shown here is derived from an EMBL/GenBank/DDBJ whole genome shotgun (WGS) entry which is preliminary data.</text>
</comment>
<dbReference type="PANTHER" id="PTHR14303:SF0">
    <property type="entry name" value="DNA POLYMERASE DELTA SUBUNIT 4"/>
    <property type="match status" value="1"/>
</dbReference>
<gene>
    <name evidence="2" type="ORF">B0T19DRAFT_403253</name>
</gene>